<proteinExistence type="predicted"/>
<keyword evidence="1" id="KW-0812">Transmembrane</keyword>
<keyword evidence="3" id="KW-1185">Reference proteome</keyword>
<keyword evidence="1" id="KW-0472">Membrane</keyword>
<evidence type="ECO:0000313" key="2">
    <source>
        <dbReference type="EMBL" id="QDT20215.1"/>
    </source>
</evidence>
<feature type="transmembrane region" description="Helical" evidence="1">
    <location>
        <begin position="20"/>
        <end position="40"/>
    </location>
</feature>
<evidence type="ECO:0000313" key="3">
    <source>
        <dbReference type="Proteomes" id="UP000320421"/>
    </source>
</evidence>
<accession>A0A517PLG1</accession>
<gene>
    <name evidence="2" type="ORF">HG66A1_20000</name>
</gene>
<protein>
    <submittedName>
        <fullName evidence="2">Uncharacterized protein</fullName>
    </submittedName>
</protein>
<reference evidence="2 3" key="1">
    <citation type="submission" date="2019-02" db="EMBL/GenBank/DDBJ databases">
        <title>Deep-cultivation of Planctomycetes and their phenomic and genomic characterization uncovers novel biology.</title>
        <authorList>
            <person name="Wiegand S."/>
            <person name="Jogler M."/>
            <person name="Boedeker C."/>
            <person name="Pinto D."/>
            <person name="Vollmers J."/>
            <person name="Rivas-Marin E."/>
            <person name="Kohn T."/>
            <person name="Peeters S.H."/>
            <person name="Heuer A."/>
            <person name="Rast P."/>
            <person name="Oberbeckmann S."/>
            <person name="Bunk B."/>
            <person name="Jeske O."/>
            <person name="Meyerdierks A."/>
            <person name="Storesund J.E."/>
            <person name="Kallscheuer N."/>
            <person name="Luecker S."/>
            <person name="Lage O.M."/>
            <person name="Pohl T."/>
            <person name="Merkel B.J."/>
            <person name="Hornburger P."/>
            <person name="Mueller R.-W."/>
            <person name="Bruemmer F."/>
            <person name="Labrenz M."/>
            <person name="Spormann A.M."/>
            <person name="Op den Camp H."/>
            <person name="Overmann J."/>
            <person name="Amann R."/>
            <person name="Jetten M.S.M."/>
            <person name="Mascher T."/>
            <person name="Medema M.H."/>
            <person name="Devos D.P."/>
            <person name="Kaster A.-K."/>
            <person name="Ovreas L."/>
            <person name="Rohde M."/>
            <person name="Galperin M.Y."/>
            <person name="Jogler C."/>
        </authorList>
    </citation>
    <scope>NUCLEOTIDE SEQUENCE [LARGE SCALE GENOMIC DNA]</scope>
    <source>
        <strain evidence="2 3">HG66A1</strain>
    </source>
</reference>
<name>A0A517PLG1_9PLAN</name>
<sequence length="317" mass="37005">MDSRGIHKLTSQTQSVQIKLPIIFIFGFISIMLTPLSKSWSQPWKNGHCRDQPILGKKEASNRTLPVSAGMAAPTLPRRVKYVMYSRAKVPREDDASIKSINDLPLEKRKQFDQAYLNWQSVPKYEREWEYKILEENQLLRTAVKKLNGELSTKESQIKQEIRKLPSGWNTILQPKNSPERQRWVVAFHRANLSKVYQELAEDKLFRPLLAWWAKFVFTNENLKSFVFKEDLKGSILANQKIDSTLTNEEYLKALLAMYERYSNRHQEELHSAQKDLQVPDELPKLLTDLARIDVQHLICSTYKRLRVQPPDLGTTR</sequence>
<organism evidence="2 3">
    <name type="scientific">Gimesia chilikensis</name>
    <dbReference type="NCBI Taxonomy" id="2605989"/>
    <lineage>
        <taxon>Bacteria</taxon>
        <taxon>Pseudomonadati</taxon>
        <taxon>Planctomycetota</taxon>
        <taxon>Planctomycetia</taxon>
        <taxon>Planctomycetales</taxon>
        <taxon>Planctomycetaceae</taxon>
        <taxon>Gimesia</taxon>
    </lineage>
</organism>
<dbReference type="EMBL" id="CP036266">
    <property type="protein sequence ID" value="QDT20215.1"/>
    <property type="molecule type" value="Genomic_DNA"/>
</dbReference>
<keyword evidence="1" id="KW-1133">Transmembrane helix</keyword>
<dbReference type="AlphaFoldDB" id="A0A517PLG1"/>
<evidence type="ECO:0000256" key="1">
    <source>
        <dbReference type="SAM" id="Phobius"/>
    </source>
</evidence>
<dbReference type="Proteomes" id="UP000320421">
    <property type="component" value="Chromosome"/>
</dbReference>